<dbReference type="GO" id="GO:0043565">
    <property type="term" value="F:sequence-specific DNA binding"/>
    <property type="evidence" value="ECO:0007669"/>
    <property type="project" value="InterPro"/>
</dbReference>
<dbReference type="InterPro" id="IPR013159">
    <property type="entry name" value="DnaA_C"/>
</dbReference>
<dbReference type="Proteomes" id="UP000722750">
    <property type="component" value="Unassembled WGS sequence"/>
</dbReference>
<dbReference type="GO" id="GO:0006275">
    <property type="term" value="P:regulation of DNA replication"/>
    <property type="evidence" value="ECO:0007669"/>
    <property type="project" value="InterPro"/>
</dbReference>
<comment type="caution">
    <text evidence="3">The sequence shown here is derived from an EMBL/GenBank/DDBJ whole genome shotgun (WGS) entry which is preliminary data.</text>
</comment>
<organism evidence="3 4">
    <name type="scientific">Candidatus Scalindua arabica</name>
    <dbReference type="NCBI Taxonomy" id="1127984"/>
    <lineage>
        <taxon>Bacteria</taxon>
        <taxon>Pseudomonadati</taxon>
        <taxon>Planctomycetota</taxon>
        <taxon>Candidatus Brocadiia</taxon>
        <taxon>Candidatus Brocadiales</taxon>
        <taxon>Candidatus Scalinduaceae</taxon>
        <taxon>Candidatus Scalindua</taxon>
    </lineage>
</organism>
<dbReference type="GO" id="GO:0005524">
    <property type="term" value="F:ATP binding"/>
    <property type="evidence" value="ECO:0007669"/>
    <property type="project" value="InterPro"/>
</dbReference>
<dbReference type="SUPFAM" id="SSF143422">
    <property type="entry name" value="Transposase IS200-like"/>
    <property type="match status" value="1"/>
</dbReference>
<sequence length="321" mass="37790">MARPLRLEFEGAYYHITSRGDQRGKIFFDVRDRERFLEILKRTKERYGYLLHAYALMDNHYHLFIETPKANLSQIMQNINTSYTVYVNKRHKRYGHLFQGRFKGIIVDKDTYLMVLTRYIHLNPVRAGIVKRPEDYRWTSYMEYIGAGKEKELLVDITETLSCFSKTKGTAMKAYREFINDGIGEEDNPLEDVEAGIVVGSNRFKDLIRKLLQKRKPDEEIPQLKRLREKIPIDRIIKVCCDYYGKNREELLTSGKAKNERRTVIYLSKILSNVKNIEIGRYFGIKGSTVSESLKGVEDRMKRDEKLRKEIEVLKGQLVIE</sequence>
<gene>
    <name evidence="3" type="ORF">MAG551_01989</name>
</gene>
<dbReference type="Pfam" id="PF01797">
    <property type="entry name" value="Y1_Tnp"/>
    <property type="match status" value="1"/>
</dbReference>
<proteinExistence type="predicted"/>
<evidence type="ECO:0000313" key="3">
    <source>
        <dbReference type="EMBL" id="MBS1258925.1"/>
    </source>
</evidence>
<reference evidence="3" key="1">
    <citation type="journal article" date="2021" name="ISME J.">
        <title>Fine-scale metabolic discontinuity in a stratified prokaryote microbiome of a Red Sea deep halocline.</title>
        <authorList>
            <person name="Michoud G."/>
            <person name="Ngugi D.K."/>
            <person name="Barozzi A."/>
            <person name="Merlino G."/>
            <person name="Calleja M.L."/>
            <person name="Delgado-Huertas A."/>
            <person name="Moran X.A.G."/>
            <person name="Daffonchio D."/>
        </authorList>
    </citation>
    <scope>NUCLEOTIDE SEQUENCE</scope>
    <source>
        <strain evidence="3">SuakinDeep_MAG55_1</strain>
    </source>
</reference>
<dbReference type="GO" id="GO:0006270">
    <property type="term" value="P:DNA replication initiation"/>
    <property type="evidence" value="ECO:0007669"/>
    <property type="project" value="InterPro"/>
</dbReference>
<dbReference type="Gene3D" id="3.30.70.1290">
    <property type="entry name" value="Transposase IS200-like"/>
    <property type="match status" value="1"/>
</dbReference>
<dbReference type="GO" id="GO:0006313">
    <property type="term" value="P:DNA transposition"/>
    <property type="evidence" value="ECO:0007669"/>
    <property type="project" value="InterPro"/>
</dbReference>
<feature type="domain" description="Transposase IS200-like" evidence="2">
    <location>
        <begin position="9"/>
        <end position="123"/>
    </location>
</feature>
<dbReference type="PANTHER" id="PTHR34322:SF2">
    <property type="entry name" value="TRANSPOSASE IS200-LIKE DOMAIN-CONTAINING PROTEIN"/>
    <property type="match status" value="1"/>
</dbReference>
<dbReference type="AlphaFoldDB" id="A0A941W6D4"/>
<dbReference type="SUPFAM" id="SSF48295">
    <property type="entry name" value="TrpR-like"/>
    <property type="match status" value="1"/>
</dbReference>
<dbReference type="InterPro" id="IPR036515">
    <property type="entry name" value="Transposase_17_sf"/>
</dbReference>
<dbReference type="Gene3D" id="1.10.1750.10">
    <property type="match status" value="1"/>
</dbReference>
<evidence type="ECO:0000259" key="1">
    <source>
        <dbReference type="SMART" id="SM00760"/>
    </source>
</evidence>
<feature type="domain" description="Chromosomal replication initiator DnaA C-terminal" evidence="1">
    <location>
        <begin position="232"/>
        <end position="297"/>
    </location>
</feature>
<dbReference type="PANTHER" id="PTHR34322">
    <property type="entry name" value="TRANSPOSASE, Y1_TNP DOMAIN-CONTAINING"/>
    <property type="match status" value="1"/>
</dbReference>
<dbReference type="InterPro" id="IPR002686">
    <property type="entry name" value="Transposase_17"/>
</dbReference>
<dbReference type="InterPro" id="IPR010921">
    <property type="entry name" value="Trp_repressor/repl_initiator"/>
</dbReference>
<dbReference type="NCBIfam" id="NF047646">
    <property type="entry name" value="REP_Tyr_transpos"/>
    <property type="match status" value="1"/>
</dbReference>
<dbReference type="CDD" id="cd06571">
    <property type="entry name" value="Bac_DnaA_C"/>
    <property type="match status" value="1"/>
</dbReference>
<protein>
    <submittedName>
        <fullName evidence="3">Chromosomal replication initiator protein DnaA</fullName>
    </submittedName>
</protein>
<evidence type="ECO:0000259" key="2">
    <source>
        <dbReference type="SMART" id="SM01321"/>
    </source>
</evidence>
<dbReference type="GO" id="GO:0004803">
    <property type="term" value="F:transposase activity"/>
    <property type="evidence" value="ECO:0007669"/>
    <property type="project" value="InterPro"/>
</dbReference>
<accession>A0A941W6D4</accession>
<name>A0A941W6D4_9BACT</name>
<dbReference type="SMART" id="SM01321">
    <property type="entry name" value="Y1_Tnp"/>
    <property type="match status" value="1"/>
</dbReference>
<dbReference type="EMBL" id="JAANXD010000076">
    <property type="protein sequence ID" value="MBS1258925.1"/>
    <property type="molecule type" value="Genomic_DNA"/>
</dbReference>
<evidence type="ECO:0000313" key="4">
    <source>
        <dbReference type="Proteomes" id="UP000722750"/>
    </source>
</evidence>
<dbReference type="SMART" id="SM00760">
    <property type="entry name" value="Bac_DnaA_C"/>
    <property type="match status" value="1"/>
</dbReference>